<dbReference type="Pfam" id="PF22560">
    <property type="entry name" value="GMT-wHTH"/>
    <property type="match status" value="1"/>
</dbReference>
<dbReference type="Proteomes" id="UP000061569">
    <property type="component" value="Chromosome"/>
</dbReference>
<evidence type="ECO:0000313" key="3">
    <source>
        <dbReference type="Proteomes" id="UP000061569"/>
    </source>
</evidence>
<name>A0A0S2DEI3_LYSEN</name>
<dbReference type="EMBL" id="CP013140">
    <property type="protein sequence ID" value="ALN56814.1"/>
    <property type="molecule type" value="Genomic_DNA"/>
</dbReference>
<accession>A0A0S2DEI3</accession>
<dbReference type="OrthoDB" id="275124at2"/>
<feature type="domain" description="GMT-like wHTH" evidence="1">
    <location>
        <begin position="312"/>
        <end position="397"/>
    </location>
</feature>
<dbReference type="KEGG" id="lez:GLE_1457"/>
<sequence length="427" mass="48764">MTQSPYRWNDYEPAIIKQHSIAKHDVLREYLVAYLQTLVNNPGQDTISVTLVDGFAGGGLYIHERTKQLVPGSPFIFLEAAKEAQALLSLDRKKPLHFNLDYFFVEKERAACEFLSKSLADRGYQDRIGQDIRVLHGTFESHYPQILKFIKAKNPIVGRSIFLLDQYGYKDVPTPQIRQIFEKLPRAEVILTFAVDAFINFASDSPATARQLKRLDIPDLLRGRTFQDIKSNEKDVRLYIQSCMYEALVKSCGARYFTVFFIRTTGHGDYWLVHLSQHHRARDVMTTVHWNNNNHFIHYGGAGLNMFRALGYTARDDAEFTGQGELGFCFDEVASNASVHTLATQIAPVVYERKDGISFGELFARHCNSSPADSSRYRMAIEKLIEHKELIVLGEKGERRKRASTIKERDVLKVSGQTILWPFSTSL</sequence>
<gene>
    <name evidence="2" type="ORF">GLE_1457</name>
</gene>
<reference evidence="2 3" key="1">
    <citation type="submission" date="2015-11" db="EMBL/GenBank/DDBJ databases">
        <title>Genome sequences of Lysobacter enzymogenes strain C3 and Lysobacter antibioticus ATCC 29479.</title>
        <authorList>
            <person name="Kobayashi D.Y."/>
        </authorList>
    </citation>
    <scope>NUCLEOTIDE SEQUENCE [LARGE SCALE GENOMIC DNA]</scope>
    <source>
        <strain evidence="2 3">C3</strain>
    </source>
</reference>
<dbReference type="PATRIC" id="fig|69.6.peg.1437"/>
<dbReference type="NCBIfam" id="TIGR04474">
    <property type="entry name" value="tcm_partner"/>
    <property type="match status" value="1"/>
</dbReference>
<dbReference type="InterPro" id="IPR031009">
    <property type="entry name" value="Tcm_partner"/>
</dbReference>
<evidence type="ECO:0000313" key="2">
    <source>
        <dbReference type="EMBL" id="ALN56814.1"/>
    </source>
</evidence>
<evidence type="ECO:0000259" key="1">
    <source>
        <dbReference type="Pfam" id="PF22560"/>
    </source>
</evidence>
<dbReference type="InterPro" id="IPR054339">
    <property type="entry name" value="GMT_wHTH"/>
</dbReference>
<dbReference type="AlphaFoldDB" id="A0A0S2DEI3"/>
<organism evidence="2 3">
    <name type="scientific">Lysobacter enzymogenes</name>
    <dbReference type="NCBI Taxonomy" id="69"/>
    <lineage>
        <taxon>Bacteria</taxon>
        <taxon>Pseudomonadati</taxon>
        <taxon>Pseudomonadota</taxon>
        <taxon>Gammaproteobacteria</taxon>
        <taxon>Lysobacterales</taxon>
        <taxon>Lysobacteraceae</taxon>
        <taxon>Lysobacter</taxon>
    </lineage>
</organism>
<proteinExistence type="predicted"/>
<protein>
    <recommendedName>
        <fullName evidence="1">GMT-like wHTH domain-containing protein</fullName>
    </recommendedName>
</protein>